<reference evidence="2 3" key="1">
    <citation type="submission" date="2005-09" db="EMBL/GenBank/DDBJ databases">
        <authorList>
            <person name="Mural R.J."/>
            <person name="Li P.W."/>
            <person name="Adams M.D."/>
            <person name="Amanatides P.G."/>
            <person name="Baden-Tillson H."/>
            <person name="Barnstead M."/>
            <person name="Chin S.H."/>
            <person name="Dew I."/>
            <person name="Evans C.A."/>
            <person name="Ferriera S."/>
            <person name="Flanigan M."/>
            <person name="Fosler C."/>
            <person name="Glodek A."/>
            <person name="Gu Z."/>
            <person name="Holt R.A."/>
            <person name="Jennings D."/>
            <person name="Kraft C.L."/>
            <person name="Lu F."/>
            <person name="Nguyen T."/>
            <person name="Nusskern D.R."/>
            <person name="Pfannkoch C.M."/>
            <person name="Sitter C."/>
            <person name="Sutton G.G."/>
            <person name="Venter J.C."/>
            <person name="Wang Z."/>
            <person name="Woodage T."/>
            <person name="Zheng X.H."/>
            <person name="Zhong F."/>
        </authorList>
    </citation>
    <scope>NUCLEOTIDE SEQUENCE [LARGE SCALE GENOMIC DNA]</scope>
    <source>
        <strain>BN</strain>
        <strain evidence="3">Sprague-Dawley</strain>
    </source>
</reference>
<sequence length="52" mass="5891">MLVVSRQRRVHLFAITCFPPAVITNTNLHLLPLLLFQARFGTKPVMLCSRVA</sequence>
<evidence type="ECO:0000313" key="2">
    <source>
        <dbReference type="EMBL" id="EDM16719.1"/>
    </source>
</evidence>
<feature type="transmembrane region" description="Helical" evidence="1">
    <location>
        <begin position="12"/>
        <end position="36"/>
    </location>
</feature>
<evidence type="ECO:0000256" key="1">
    <source>
        <dbReference type="SAM" id="Phobius"/>
    </source>
</evidence>
<dbReference type="Proteomes" id="UP000234681">
    <property type="component" value="Chromosome 7"/>
</dbReference>
<gene>
    <name evidence="2" type="ORF">rCG_48730</name>
</gene>
<keyword evidence="1" id="KW-0472">Membrane</keyword>
<protein>
    <submittedName>
        <fullName evidence="2">RCG48730</fullName>
    </submittedName>
</protein>
<keyword evidence="1" id="KW-0812">Transmembrane</keyword>
<name>A6IGH9_RAT</name>
<accession>A6IGH9</accession>
<dbReference type="AlphaFoldDB" id="A6IGH9"/>
<evidence type="ECO:0000313" key="3">
    <source>
        <dbReference type="Proteomes" id="UP000234681"/>
    </source>
</evidence>
<dbReference type="EMBL" id="CH473960">
    <property type="protein sequence ID" value="EDM16719.1"/>
    <property type="molecule type" value="Genomic_DNA"/>
</dbReference>
<keyword evidence="1" id="KW-1133">Transmembrane helix</keyword>
<proteinExistence type="predicted"/>
<organism evidence="2 3">
    <name type="scientific">Rattus norvegicus</name>
    <name type="common">Rat</name>
    <dbReference type="NCBI Taxonomy" id="10116"/>
    <lineage>
        <taxon>Eukaryota</taxon>
        <taxon>Metazoa</taxon>
        <taxon>Chordata</taxon>
        <taxon>Craniata</taxon>
        <taxon>Vertebrata</taxon>
        <taxon>Euteleostomi</taxon>
        <taxon>Mammalia</taxon>
        <taxon>Eutheria</taxon>
        <taxon>Euarchontoglires</taxon>
        <taxon>Glires</taxon>
        <taxon>Rodentia</taxon>
        <taxon>Myomorpha</taxon>
        <taxon>Muroidea</taxon>
        <taxon>Muridae</taxon>
        <taxon>Murinae</taxon>
        <taxon>Rattus</taxon>
    </lineage>
</organism>